<evidence type="ECO:0000256" key="7">
    <source>
        <dbReference type="ARBA" id="ARBA00023136"/>
    </source>
</evidence>
<evidence type="ECO:0000256" key="1">
    <source>
        <dbReference type="ARBA" id="ARBA00004141"/>
    </source>
</evidence>
<evidence type="ECO:0000256" key="2">
    <source>
        <dbReference type="ARBA" id="ARBA00007998"/>
    </source>
</evidence>
<evidence type="ECO:0000313" key="10">
    <source>
        <dbReference type="Proteomes" id="UP001575622"/>
    </source>
</evidence>
<comment type="similarity">
    <text evidence="2">Belongs to the amino acid-polyamine-organocation (APC) superfamily. Spore germination protein (SGP) (TC 2.A.3.9) family.</text>
</comment>
<proteinExistence type="inferred from homology"/>
<dbReference type="PANTHER" id="PTHR34975:SF2">
    <property type="entry name" value="SPORE GERMINATION PROTEIN A2"/>
    <property type="match status" value="1"/>
</dbReference>
<feature type="transmembrane region" description="Helical" evidence="8">
    <location>
        <begin position="184"/>
        <end position="206"/>
    </location>
</feature>
<evidence type="ECO:0000256" key="3">
    <source>
        <dbReference type="ARBA" id="ARBA00022448"/>
    </source>
</evidence>
<feature type="transmembrane region" description="Helical" evidence="8">
    <location>
        <begin position="337"/>
        <end position="356"/>
    </location>
</feature>
<evidence type="ECO:0000256" key="4">
    <source>
        <dbReference type="ARBA" id="ARBA00022544"/>
    </source>
</evidence>
<sequence>MIERGKISAFQMGLLMYAAILATAILIVPSLTMERAGRDMWISPVWGLFLGLALILTTHRLHAMNPGRTLIAIGERVLGRLLGKLFGFLFFFAYLHDLGFVTREYGEFVVGSFLPRTPTIFVIGCMVAVCAYAVRGGLEVIARCAQLFIPFFVFFLLLFIALMIPDFDPKHMLPILENGIQPSIKGSLVLQSWFGDFFILSFLFPYVADRPKGLRWGLLSLVAVTGTMVVTNIAVLLLFGDITVGFTYPLMIATRYIALADFLEHLEAFLMAIWLLGMFVKICVYYYLLVHIAAEWLGLSDYRLIVPPLGLLVTVFSVWVTPNLQVMAHFFATSGAIYLWVVKGALPMLLLVVALVRQKAAG</sequence>
<accession>A0ABV4V3C1</accession>
<name>A0ABV4V3C1_9BACL</name>
<dbReference type="InterPro" id="IPR004761">
    <property type="entry name" value="Spore_GerAB"/>
</dbReference>
<keyword evidence="5 8" id="KW-0812">Transmembrane</keyword>
<keyword evidence="10" id="KW-1185">Reference proteome</keyword>
<dbReference type="Gene3D" id="1.20.1740.10">
    <property type="entry name" value="Amino acid/polyamine transporter I"/>
    <property type="match status" value="1"/>
</dbReference>
<feature type="transmembrane region" description="Helical" evidence="8">
    <location>
        <begin position="7"/>
        <end position="28"/>
    </location>
</feature>
<feature type="transmembrane region" description="Helical" evidence="8">
    <location>
        <begin position="116"/>
        <end position="135"/>
    </location>
</feature>
<feature type="transmembrane region" description="Helical" evidence="8">
    <location>
        <begin position="147"/>
        <end position="164"/>
    </location>
</feature>
<gene>
    <name evidence="9" type="ORF">ACEU3E_20545</name>
</gene>
<dbReference type="Proteomes" id="UP001575622">
    <property type="component" value="Unassembled WGS sequence"/>
</dbReference>
<evidence type="ECO:0000256" key="8">
    <source>
        <dbReference type="SAM" id="Phobius"/>
    </source>
</evidence>
<dbReference type="NCBIfam" id="TIGR00912">
    <property type="entry name" value="2A0309"/>
    <property type="match status" value="1"/>
</dbReference>
<feature type="transmembrane region" description="Helical" evidence="8">
    <location>
        <begin position="40"/>
        <end position="57"/>
    </location>
</feature>
<feature type="transmembrane region" description="Helical" evidence="8">
    <location>
        <begin position="218"/>
        <end position="248"/>
    </location>
</feature>
<dbReference type="RefSeq" id="WP_373954685.1">
    <property type="nucleotide sequence ID" value="NZ_JBHDLN010000010.1"/>
</dbReference>
<protein>
    <submittedName>
        <fullName evidence="9">Endospore germination permease</fullName>
    </submittedName>
</protein>
<dbReference type="PANTHER" id="PTHR34975">
    <property type="entry name" value="SPORE GERMINATION PROTEIN A2"/>
    <property type="match status" value="1"/>
</dbReference>
<evidence type="ECO:0000256" key="6">
    <source>
        <dbReference type="ARBA" id="ARBA00022989"/>
    </source>
</evidence>
<evidence type="ECO:0000256" key="5">
    <source>
        <dbReference type="ARBA" id="ARBA00022692"/>
    </source>
</evidence>
<feature type="transmembrane region" description="Helical" evidence="8">
    <location>
        <begin position="77"/>
        <end position="96"/>
    </location>
</feature>
<dbReference type="EMBL" id="JBHDLN010000010">
    <property type="protein sequence ID" value="MFB0844583.1"/>
    <property type="molecule type" value="Genomic_DNA"/>
</dbReference>
<keyword evidence="6 8" id="KW-1133">Transmembrane helix</keyword>
<keyword evidence="7 8" id="KW-0472">Membrane</keyword>
<comment type="subcellular location">
    <subcellularLocation>
        <location evidence="1">Membrane</location>
        <topology evidence="1">Multi-pass membrane protein</topology>
    </subcellularLocation>
</comment>
<feature type="transmembrane region" description="Helical" evidence="8">
    <location>
        <begin position="309"/>
        <end position="331"/>
    </location>
</feature>
<keyword evidence="3" id="KW-0813">Transport</keyword>
<comment type="caution">
    <text evidence="9">The sequence shown here is derived from an EMBL/GenBank/DDBJ whole genome shotgun (WGS) entry which is preliminary data.</text>
</comment>
<feature type="transmembrane region" description="Helical" evidence="8">
    <location>
        <begin position="268"/>
        <end position="288"/>
    </location>
</feature>
<dbReference type="Pfam" id="PF03845">
    <property type="entry name" value="Spore_permease"/>
    <property type="match status" value="1"/>
</dbReference>
<organism evidence="9 10">
    <name type="scientific">Paenibacillus oleatilyticus</name>
    <dbReference type="NCBI Taxonomy" id="2594886"/>
    <lineage>
        <taxon>Bacteria</taxon>
        <taxon>Bacillati</taxon>
        <taxon>Bacillota</taxon>
        <taxon>Bacilli</taxon>
        <taxon>Bacillales</taxon>
        <taxon>Paenibacillaceae</taxon>
        <taxon>Paenibacillus</taxon>
    </lineage>
</organism>
<evidence type="ECO:0000313" key="9">
    <source>
        <dbReference type="EMBL" id="MFB0844583.1"/>
    </source>
</evidence>
<keyword evidence="4" id="KW-0309">Germination</keyword>
<reference evidence="9 10" key="1">
    <citation type="submission" date="2024-09" db="EMBL/GenBank/DDBJ databases">
        <authorList>
            <person name="Makale K.P.P."/>
            <person name="Makhzoum A."/>
            <person name="Rantong G."/>
            <person name="Rahube T.O."/>
        </authorList>
    </citation>
    <scope>NUCLEOTIDE SEQUENCE [LARGE SCALE GENOMIC DNA]</scope>
    <source>
        <strain evidence="9 10">KM_D13</strain>
    </source>
</reference>